<accession>A0A4Y8SFF7</accession>
<protein>
    <submittedName>
        <fullName evidence="2">Helix-turn-helix domain-containing protein</fullName>
    </submittedName>
</protein>
<proteinExistence type="predicted"/>
<dbReference type="Proteomes" id="UP000297540">
    <property type="component" value="Unassembled WGS sequence"/>
</dbReference>
<organism evidence="2 3">
    <name type="scientific">Mucilaginibacter psychrotolerans</name>
    <dbReference type="NCBI Taxonomy" id="1524096"/>
    <lineage>
        <taxon>Bacteria</taxon>
        <taxon>Pseudomonadati</taxon>
        <taxon>Bacteroidota</taxon>
        <taxon>Sphingobacteriia</taxon>
        <taxon>Sphingobacteriales</taxon>
        <taxon>Sphingobacteriaceae</taxon>
        <taxon>Mucilaginibacter</taxon>
    </lineage>
</organism>
<dbReference type="InterPro" id="IPR018060">
    <property type="entry name" value="HTH_AraC"/>
</dbReference>
<feature type="domain" description="HTH araC/xylS-type" evidence="1">
    <location>
        <begin position="20"/>
        <end position="89"/>
    </location>
</feature>
<reference evidence="2 3" key="1">
    <citation type="journal article" date="2017" name="Int. J. Syst. Evol. Microbiol.">
        <title>Mucilaginibacterpsychrotolerans sp. nov., isolated from peatlands.</title>
        <authorList>
            <person name="Deng Y."/>
            <person name="Shen L."/>
            <person name="Xu B."/>
            <person name="Liu Y."/>
            <person name="Gu Z."/>
            <person name="Liu H."/>
            <person name="Zhou Y."/>
        </authorList>
    </citation>
    <scope>NUCLEOTIDE SEQUENCE [LARGE SCALE GENOMIC DNA]</scope>
    <source>
        <strain evidence="2 3">NH7-4</strain>
    </source>
</reference>
<dbReference type="AlphaFoldDB" id="A0A4Y8SFF7"/>
<dbReference type="OrthoDB" id="5522855at2"/>
<sequence length="89" mass="10630">MQRRSSTKRQPIFWISRAYNLGKTYGLSESCLKRDIKSTFNKTVFAYYRHLQMQLADNYLKQKKGNKTQIASLLNFESQSNFLICYKKY</sequence>
<keyword evidence="3" id="KW-1185">Reference proteome</keyword>
<dbReference type="EMBL" id="SOZE01000011">
    <property type="protein sequence ID" value="TFF37365.1"/>
    <property type="molecule type" value="Genomic_DNA"/>
</dbReference>
<comment type="caution">
    <text evidence="2">The sequence shown here is derived from an EMBL/GenBank/DDBJ whole genome shotgun (WGS) entry which is preliminary data.</text>
</comment>
<evidence type="ECO:0000259" key="1">
    <source>
        <dbReference type="PROSITE" id="PS01124"/>
    </source>
</evidence>
<dbReference type="GO" id="GO:0003700">
    <property type="term" value="F:DNA-binding transcription factor activity"/>
    <property type="evidence" value="ECO:0007669"/>
    <property type="project" value="InterPro"/>
</dbReference>
<name>A0A4Y8SFF7_9SPHI</name>
<evidence type="ECO:0000313" key="3">
    <source>
        <dbReference type="Proteomes" id="UP000297540"/>
    </source>
</evidence>
<dbReference type="PROSITE" id="PS01124">
    <property type="entry name" value="HTH_ARAC_FAMILY_2"/>
    <property type="match status" value="1"/>
</dbReference>
<dbReference type="GO" id="GO:0043565">
    <property type="term" value="F:sequence-specific DNA binding"/>
    <property type="evidence" value="ECO:0007669"/>
    <property type="project" value="InterPro"/>
</dbReference>
<evidence type="ECO:0000313" key="2">
    <source>
        <dbReference type="EMBL" id="TFF37365.1"/>
    </source>
</evidence>
<gene>
    <name evidence="2" type="ORF">E2R66_13080</name>
</gene>
<dbReference type="Gene3D" id="1.10.10.60">
    <property type="entry name" value="Homeodomain-like"/>
    <property type="match status" value="1"/>
</dbReference>